<protein>
    <recommendedName>
        <fullName evidence="2">prolyl oligopeptidase</fullName>
        <ecNumber evidence="2">3.4.21.26</ecNumber>
    </recommendedName>
</protein>
<evidence type="ECO:0000256" key="3">
    <source>
        <dbReference type="ARBA" id="ARBA00022670"/>
    </source>
</evidence>
<comment type="caution">
    <text evidence="8">The sequence shown here is derived from an EMBL/GenBank/DDBJ whole genome shotgun (WGS) entry which is preliminary data.</text>
</comment>
<evidence type="ECO:0000313" key="8">
    <source>
        <dbReference type="EMBL" id="NMH89898.1"/>
    </source>
</evidence>
<feature type="domain" description="Peptidase S9A N-terminal" evidence="7">
    <location>
        <begin position="35"/>
        <end position="446"/>
    </location>
</feature>
<gene>
    <name evidence="8" type="ORF">HHX25_20535</name>
</gene>
<dbReference type="Proteomes" id="UP000746690">
    <property type="component" value="Unassembled WGS sequence"/>
</dbReference>
<proteinExistence type="predicted"/>
<dbReference type="SUPFAM" id="SSF53474">
    <property type="entry name" value="alpha/beta-Hydrolases"/>
    <property type="match status" value="1"/>
</dbReference>
<keyword evidence="3" id="KW-0645">Protease</keyword>
<name>A0ABX1S4V8_9FLAO</name>
<feature type="domain" description="Peptidase S9 prolyl oligopeptidase catalytic" evidence="6">
    <location>
        <begin position="510"/>
        <end position="722"/>
    </location>
</feature>
<keyword evidence="5" id="KW-0720">Serine protease</keyword>
<dbReference type="InterPro" id="IPR001375">
    <property type="entry name" value="Peptidase_S9_cat"/>
</dbReference>
<dbReference type="PANTHER" id="PTHR42881">
    <property type="entry name" value="PROLYL ENDOPEPTIDASE"/>
    <property type="match status" value="1"/>
</dbReference>
<organism evidence="8 9">
    <name type="scientific">Flavivirga algicola</name>
    <dbReference type="NCBI Taxonomy" id="2729136"/>
    <lineage>
        <taxon>Bacteria</taxon>
        <taxon>Pseudomonadati</taxon>
        <taxon>Bacteroidota</taxon>
        <taxon>Flavobacteriia</taxon>
        <taxon>Flavobacteriales</taxon>
        <taxon>Flavobacteriaceae</taxon>
        <taxon>Flavivirga</taxon>
    </lineage>
</organism>
<dbReference type="PANTHER" id="PTHR42881:SF2">
    <property type="entry name" value="PROLYL ENDOPEPTIDASE"/>
    <property type="match status" value="1"/>
</dbReference>
<dbReference type="PROSITE" id="PS51257">
    <property type="entry name" value="PROKAR_LIPOPROTEIN"/>
    <property type="match status" value="1"/>
</dbReference>
<dbReference type="PRINTS" id="PR00862">
    <property type="entry name" value="PROLIGOPTASE"/>
</dbReference>
<evidence type="ECO:0000259" key="6">
    <source>
        <dbReference type="Pfam" id="PF00326"/>
    </source>
</evidence>
<dbReference type="SUPFAM" id="SSF50993">
    <property type="entry name" value="Peptidase/esterase 'gauge' domain"/>
    <property type="match status" value="1"/>
</dbReference>
<keyword evidence="4" id="KW-0378">Hydrolase</keyword>
<dbReference type="InterPro" id="IPR023302">
    <property type="entry name" value="Pept_S9A_N"/>
</dbReference>
<evidence type="ECO:0000313" key="9">
    <source>
        <dbReference type="Proteomes" id="UP000746690"/>
    </source>
</evidence>
<evidence type="ECO:0000256" key="4">
    <source>
        <dbReference type="ARBA" id="ARBA00022801"/>
    </source>
</evidence>
<keyword evidence="9" id="KW-1185">Reference proteome</keyword>
<dbReference type="InterPro" id="IPR029058">
    <property type="entry name" value="AB_hydrolase_fold"/>
</dbReference>
<dbReference type="Pfam" id="PF02897">
    <property type="entry name" value="Peptidase_S9_N"/>
    <property type="match status" value="1"/>
</dbReference>
<reference evidence="8 9" key="1">
    <citation type="submission" date="2020-04" db="EMBL/GenBank/DDBJ databases">
        <title>A Flavivirga sp. nov.</title>
        <authorList>
            <person name="Sun X."/>
        </authorList>
    </citation>
    <scope>NUCLEOTIDE SEQUENCE [LARGE SCALE GENOMIC DNA]</scope>
    <source>
        <strain evidence="8 9">Y03</strain>
    </source>
</reference>
<dbReference type="InterPro" id="IPR051167">
    <property type="entry name" value="Prolyl_oligopep/macrocyclase"/>
</dbReference>
<comment type="catalytic activity">
    <reaction evidence="1">
        <text>Hydrolysis of Pro-|-Xaa &gt;&gt; Ala-|-Xaa in oligopeptides.</text>
        <dbReference type="EC" id="3.4.21.26"/>
    </reaction>
</comment>
<evidence type="ECO:0000259" key="7">
    <source>
        <dbReference type="Pfam" id="PF02897"/>
    </source>
</evidence>
<evidence type="ECO:0000256" key="2">
    <source>
        <dbReference type="ARBA" id="ARBA00011897"/>
    </source>
</evidence>
<evidence type="ECO:0000256" key="1">
    <source>
        <dbReference type="ARBA" id="ARBA00001070"/>
    </source>
</evidence>
<accession>A0ABX1S4V8</accession>
<dbReference type="Gene3D" id="2.130.10.120">
    <property type="entry name" value="Prolyl oligopeptidase, N-terminal domain"/>
    <property type="match status" value="1"/>
</dbReference>
<dbReference type="EC" id="3.4.21.26" evidence="2"/>
<dbReference type="RefSeq" id="WP_169677301.1">
    <property type="nucleotide sequence ID" value="NZ_JABBHF010000017.1"/>
</dbReference>
<dbReference type="Pfam" id="PF00326">
    <property type="entry name" value="Peptidase_S9"/>
    <property type="match status" value="1"/>
</dbReference>
<dbReference type="Gene3D" id="3.40.50.1820">
    <property type="entry name" value="alpha/beta hydrolase"/>
    <property type="match status" value="1"/>
</dbReference>
<dbReference type="EMBL" id="JABBHF010000017">
    <property type="protein sequence ID" value="NMH89898.1"/>
    <property type="molecule type" value="Genomic_DNA"/>
</dbReference>
<evidence type="ECO:0000256" key="5">
    <source>
        <dbReference type="ARBA" id="ARBA00022825"/>
    </source>
</evidence>
<sequence length="730" mass="83878">MKRLLFILTIFSTVACTEKNNFDKKYLTLKIEEKPALEKYFGANVNDIYRNLEDTKDSLVDSWYRNQNNFAKSILDSISGRDNLTKELYEISSRKSFSIRRVNVTPNDKYFFLKKEADESYYKLFYKENLQSDTVILLDPKKLNINDRNDYVINYIKPSWDGKYVTVSLTYSGRDLSELVVLDVTNEKLLPQILANAWPTSFLGVNWLPDNSGFTYLRFQDTDITNPKFKRNSQSVLHLLKDKNGKVDYIFGNKTHPKLNISETLYPTTKIHSEKDKYIIGYLSEVDNYWKAYYANISDIKSGNYDWKPLYDKKDKVLTQKGYFVDNDFIFLSAKDADNKKIMSVKTSELNFDEAVTLVSEKSEEVIDDFEITKDAIFYSTLKHGVDANLYKLVDGNEEKLKTPKKAGRITLNNKSPYSSELWVAIEGWTSPYIEYFYDIKSNTFSKYSLSSSVEYPEFNNIIAEEVLVKAHDGEEIPLSIIRNTDFDKNHKAPVFLYSYGAYGDIESPYFSSLMLSFIKKGGIYAIAHVRGGGEKGDKWHKGGYKTTKSNSWKDLISCSEYLLKEKLTIKENIALYGASAGGITVGRAMIERPDLFKVVISQYGYLNPFRSEVIGSAGTNSEEFGSAKDSLECLSLINMDPYLNLKNDEDYPAVYLTTGMNDPQVQPWMSGKFVARLQNNDKLKNPVLLLADYETGHGDNSNELKIYKDWANIFSFIFWQTGHPDYQLK</sequence>
<dbReference type="InterPro" id="IPR002470">
    <property type="entry name" value="Peptidase_S9A"/>
</dbReference>